<evidence type="ECO:0000313" key="3">
    <source>
        <dbReference type="EMBL" id="PIR82479.1"/>
    </source>
</evidence>
<keyword evidence="2" id="KW-0812">Transmembrane</keyword>
<dbReference type="EMBL" id="PFBM01000013">
    <property type="protein sequence ID" value="PIR82479.1"/>
    <property type="molecule type" value="Genomic_DNA"/>
</dbReference>
<accession>A0A2H0U7U3</accession>
<dbReference type="AlphaFoldDB" id="A0A2H0U7U3"/>
<evidence type="ECO:0000256" key="1">
    <source>
        <dbReference type="SAM" id="Coils"/>
    </source>
</evidence>
<keyword evidence="2" id="KW-0472">Membrane</keyword>
<proteinExistence type="predicted"/>
<evidence type="ECO:0000313" key="4">
    <source>
        <dbReference type="Proteomes" id="UP000231379"/>
    </source>
</evidence>
<evidence type="ECO:0008006" key="5">
    <source>
        <dbReference type="Google" id="ProtNLM"/>
    </source>
</evidence>
<comment type="caution">
    <text evidence="3">The sequence shown here is derived from an EMBL/GenBank/DDBJ whole genome shotgun (WGS) entry which is preliminary data.</text>
</comment>
<feature type="coiled-coil region" evidence="1">
    <location>
        <begin position="41"/>
        <end position="75"/>
    </location>
</feature>
<protein>
    <recommendedName>
        <fullName evidence="5">Septum formation initiator</fullName>
    </recommendedName>
</protein>
<keyword evidence="1" id="KW-0175">Coiled coil</keyword>
<feature type="transmembrane region" description="Helical" evidence="2">
    <location>
        <begin position="18"/>
        <end position="38"/>
    </location>
</feature>
<organism evidence="3 4">
    <name type="scientific">Candidatus Kaiserbacteria bacterium CG10_big_fil_rev_8_21_14_0_10_59_10</name>
    <dbReference type="NCBI Taxonomy" id="1974612"/>
    <lineage>
        <taxon>Bacteria</taxon>
        <taxon>Candidatus Kaiseribacteriota</taxon>
    </lineage>
</organism>
<reference evidence="4" key="1">
    <citation type="submission" date="2017-09" db="EMBL/GenBank/DDBJ databases">
        <title>Depth-based differentiation of microbial function through sediment-hosted aquifers and enrichment of novel symbionts in the deep terrestrial subsurface.</title>
        <authorList>
            <person name="Probst A.J."/>
            <person name="Ladd B."/>
            <person name="Jarett J.K."/>
            <person name="Geller-Mcgrath D.E."/>
            <person name="Sieber C.M.K."/>
            <person name="Emerson J.B."/>
            <person name="Anantharaman K."/>
            <person name="Thomas B.C."/>
            <person name="Malmstrom R."/>
            <person name="Stieglmeier M."/>
            <person name="Klingl A."/>
            <person name="Woyke T."/>
            <person name="Ryan C.M."/>
            <person name="Banfield J.F."/>
        </authorList>
    </citation>
    <scope>NUCLEOTIDE SEQUENCE [LARGE SCALE GENOMIC DNA]</scope>
</reference>
<gene>
    <name evidence="3" type="ORF">COU20_02120</name>
</gene>
<dbReference type="Proteomes" id="UP000231379">
    <property type="component" value="Unassembled WGS sequence"/>
</dbReference>
<sequence>MAPSAKKSDPVRLLLRRIGMVVLLAILAVMGSGLWEIYQKEREARALRDEARVQLADLEERENELRADIASLRTERGMEAELRRQFGLAAEGEELIVIVEPPEPEPIREPTFIERVRFWMFW</sequence>
<evidence type="ECO:0000256" key="2">
    <source>
        <dbReference type="SAM" id="Phobius"/>
    </source>
</evidence>
<keyword evidence="2" id="KW-1133">Transmembrane helix</keyword>
<name>A0A2H0U7U3_9BACT</name>